<accession>A0A0P7ZG21</accession>
<evidence type="ECO:0000313" key="1">
    <source>
        <dbReference type="EMBL" id="KPQ43760.1"/>
    </source>
</evidence>
<organism evidence="1">
    <name type="scientific">Candidatus Methanoperedens nitratireducens</name>
    <dbReference type="NCBI Taxonomy" id="1392998"/>
    <lineage>
        <taxon>Archaea</taxon>
        <taxon>Methanobacteriati</taxon>
        <taxon>Methanobacteriota</taxon>
        <taxon>Stenosarchaea group</taxon>
        <taxon>Methanomicrobia</taxon>
        <taxon>Methanosarcinales</taxon>
        <taxon>ANME-2 cluster</taxon>
        <taxon>Candidatus Methanoperedentaceae</taxon>
        <taxon>Candidatus Methanoperedens</taxon>
    </lineage>
</organism>
<sequence>MFPGGINFVEITPEDHIFIEDIYNQIIKKYVKIIKSGNGNSDPLTEKVPTFQDAVKFLIEHANFNENDMENFVIRLKGINNKE</sequence>
<name>A0A0P7ZG21_9EURY</name>
<protein>
    <submittedName>
        <fullName evidence="1">Uncharacterized protein</fullName>
    </submittedName>
</protein>
<dbReference type="Proteomes" id="UP000050360">
    <property type="component" value="Unassembled WGS sequence"/>
</dbReference>
<gene>
    <name evidence="1" type="ORF">MPEBLZ_01634</name>
</gene>
<proteinExistence type="predicted"/>
<reference evidence="1" key="1">
    <citation type="submission" date="2015-09" db="EMBL/GenBank/DDBJ databases">
        <title>A metagenomics-based metabolic model of nitrate-dependent anaerobic oxidation of methane by Methanoperedens-like archaea.</title>
        <authorList>
            <person name="Arshad A."/>
            <person name="Speth D.R."/>
            <person name="De Graaf R.M."/>
            <person name="Op Den Camp H.J."/>
            <person name="Jetten M.S."/>
            <person name="Welte C.U."/>
        </authorList>
    </citation>
    <scope>NUCLEOTIDE SEQUENCE [LARGE SCALE GENOMIC DNA]</scope>
</reference>
<dbReference type="EMBL" id="LKCM01000128">
    <property type="protein sequence ID" value="KPQ43760.1"/>
    <property type="molecule type" value="Genomic_DNA"/>
</dbReference>
<comment type="caution">
    <text evidence="1">The sequence shown here is derived from an EMBL/GenBank/DDBJ whole genome shotgun (WGS) entry which is preliminary data.</text>
</comment>
<dbReference type="AlphaFoldDB" id="A0A0P7ZG21"/>